<dbReference type="WBParaSite" id="MhA1_Contig1986.frz3.gene7">
    <property type="protein sequence ID" value="MhA1_Contig1986.frz3.gene7"/>
    <property type="gene ID" value="MhA1_Contig1986.frz3.gene7"/>
</dbReference>
<dbReference type="SUPFAM" id="SSF51735">
    <property type="entry name" value="NAD(P)-binding Rossmann-fold domains"/>
    <property type="match status" value="1"/>
</dbReference>
<accession>A0A1I8BDV9</accession>
<dbReference type="GO" id="GO:0016616">
    <property type="term" value="F:oxidoreductase activity, acting on the CH-OH group of donors, NAD or NADP as acceptor"/>
    <property type="evidence" value="ECO:0007669"/>
    <property type="project" value="InterPro"/>
</dbReference>
<dbReference type="InterPro" id="IPR036291">
    <property type="entry name" value="NAD(P)-bd_dom_sf"/>
</dbReference>
<dbReference type="InterPro" id="IPR002225">
    <property type="entry name" value="3Beta_OHSteriod_DH/Estase"/>
</dbReference>
<evidence type="ECO:0000259" key="2">
    <source>
        <dbReference type="Pfam" id="PF01073"/>
    </source>
</evidence>
<dbReference type="Gene3D" id="3.40.50.720">
    <property type="entry name" value="NAD(P)-binding Rossmann-like Domain"/>
    <property type="match status" value="1"/>
</dbReference>
<dbReference type="Proteomes" id="UP000095281">
    <property type="component" value="Unplaced"/>
</dbReference>
<dbReference type="GO" id="GO:0006694">
    <property type="term" value="P:steroid biosynthetic process"/>
    <property type="evidence" value="ECO:0007669"/>
    <property type="project" value="InterPro"/>
</dbReference>
<dbReference type="OMA" id="PFPEYCA"/>
<keyword evidence="1" id="KW-0560">Oxidoreductase</keyword>
<evidence type="ECO:0000256" key="1">
    <source>
        <dbReference type="RuleBase" id="RU004475"/>
    </source>
</evidence>
<keyword evidence="1" id="KW-0472">Membrane</keyword>
<protein>
    <submittedName>
        <fullName evidence="4">3Beta_HSD domain-containing protein</fullName>
    </submittedName>
</protein>
<comment type="similarity">
    <text evidence="1">Belongs to the 3-beta-HSD family.</text>
</comment>
<reference evidence="4" key="1">
    <citation type="submission" date="2016-11" db="UniProtKB">
        <authorList>
            <consortium name="WormBaseParasite"/>
        </authorList>
    </citation>
    <scope>IDENTIFICATION</scope>
</reference>
<sequence>MKIAILGANTLLGEHLISAIDNNYSGIDKTLWNYNDKREGLKEAIEGADMVINLHELQDLSLMPDIDELNKNNVEFVSVLFSYCKASHVSVLVHLSSTYLQCSTKWPNIYGRESEDFKQFIGECPFPAYCKSKVMAEQLLRDNLDNKIAIVIARVGPIYGEGDRRSLLCDALLVNKYFGFIPRIGSDKDMGVLQFTYAGNVAFALISCGQKLLNSETDCEHSCETVLICDDTPLHDFYSLIIDGMFDSKEITNGHKEIEKKSTWTIPFWLFFIPYLFICWFVQIITNISNLHSSLNKLPSPNLIYLLLRHWTFYSGYKLRVFFDFKPFYDWETCLERSRLYYKNLKIEEIDGPSWLPSTLKMTD</sequence>
<keyword evidence="1" id="KW-1133">Transmembrane helix</keyword>
<feature type="transmembrane region" description="Helical" evidence="1">
    <location>
        <begin position="266"/>
        <end position="288"/>
    </location>
</feature>
<dbReference type="Pfam" id="PF01073">
    <property type="entry name" value="3Beta_HSD"/>
    <property type="match status" value="1"/>
</dbReference>
<evidence type="ECO:0000313" key="4">
    <source>
        <dbReference type="WBParaSite" id="MhA1_Contig1986.frz3.gene7"/>
    </source>
</evidence>
<keyword evidence="1" id="KW-0812">Transmembrane</keyword>
<evidence type="ECO:0000313" key="3">
    <source>
        <dbReference type="Proteomes" id="UP000095281"/>
    </source>
</evidence>
<proteinExistence type="inferred from homology"/>
<keyword evidence="3" id="KW-1185">Reference proteome</keyword>
<feature type="domain" description="3-beta hydroxysteroid dehydrogenase/isomerase" evidence="2">
    <location>
        <begin position="39"/>
        <end position="241"/>
    </location>
</feature>
<dbReference type="AlphaFoldDB" id="A0A1I8BDV9"/>
<organism evidence="3 4">
    <name type="scientific">Meloidogyne hapla</name>
    <name type="common">Root-knot nematode worm</name>
    <dbReference type="NCBI Taxonomy" id="6305"/>
    <lineage>
        <taxon>Eukaryota</taxon>
        <taxon>Metazoa</taxon>
        <taxon>Ecdysozoa</taxon>
        <taxon>Nematoda</taxon>
        <taxon>Chromadorea</taxon>
        <taxon>Rhabditida</taxon>
        <taxon>Tylenchina</taxon>
        <taxon>Tylenchomorpha</taxon>
        <taxon>Tylenchoidea</taxon>
        <taxon>Meloidogynidae</taxon>
        <taxon>Meloidogyninae</taxon>
        <taxon>Meloidogyne</taxon>
    </lineage>
</organism>
<name>A0A1I8BDV9_MELHA</name>